<evidence type="ECO:0000313" key="4">
    <source>
        <dbReference type="Proteomes" id="UP000825799"/>
    </source>
</evidence>
<dbReference type="InterPro" id="IPR050807">
    <property type="entry name" value="TransReg_Diox_bact_type"/>
</dbReference>
<gene>
    <name evidence="3" type="ORF">K1X15_00565</name>
</gene>
<evidence type="ECO:0000256" key="1">
    <source>
        <dbReference type="ARBA" id="ARBA00023125"/>
    </source>
</evidence>
<dbReference type="SUPFAM" id="SSF47413">
    <property type="entry name" value="lambda repressor-like DNA-binding domains"/>
    <property type="match status" value="1"/>
</dbReference>
<dbReference type="EMBL" id="CP080590">
    <property type="protein sequence ID" value="QYO77136.1"/>
    <property type="molecule type" value="Genomic_DNA"/>
</dbReference>
<dbReference type="InterPro" id="IPR001387">
    <property type="entry name" value="Cro/C1-type_HTH"/>
</dbReference>
<protein>
    <submittedName>
        <fullName evidence="3">Helix-turn-helix domain-containing protein</fullName>
    </submittedName>
</protein>
<name>A0ABX8WJG7_9HYPH</name>
<dbReference type="InterPro" id="IPR010982">
    <property type="entry name" value="Lambda_DNA-bd_dom_sf"/>
</dbReference>
<keyword evidence="1" id="KW-0238">DNA-binding</keyword>
<dbReference type="PANTHER" id="PTHR46797:SF1">
    <property type="entry name" value="METHYLPHOSPHONATE SYNTHASE"/>
    <property type="match status" value="1"/>
</dbReference>
<dbReference type="Proteomes" id="UP000825799">
    <property type="component" value="Chromosome"/>
</dbReference>
<organism evidence="3 4">
    <name type="scientific">Devosia salina</name>
    <dbReference type="NCBI Taxonomy" id="2860336"/>
    <lineage>
        <taxon>Bacteria</taxon>
        <taxon>Pseudomonadati</taxon>
        <taxon>Pseudomonadota</taxon>
        <taxon>Alphaproteobacteria</taxon>
        <taxon>Hyphomicrobiales</taxon>
        <taxon>Devosiaceae</taxon>
        <taxon>Devosia</taxon>
    </lineage>
</organism>
<evidence type="ECO:0000259" key="2">
    <source>
        <dbReference type="PROSITE" id="PS50943"/>
    </source>
</evidence>
<reference evidence="3 4" key="1">
    <citation type="submission" date="2021-08" db="EMBL/GenBank/DDBJ databases">
        <title>Devosia salina sp. nov., isolated from the South China Sea sediment.</title>
        <authorList>
            <person name="Zhou Z."/>
        </authorList>
    </citation>
    <scope>NUCLEOTIDE SEQUENCE [LARGE SCALE GENOMIC DNA]</scope>
    <source>
        <strain evidence="3 4">SCS-3</strain>
    </source>
</reference>
<sequence length="104" mass="11187">MDLSVNALVGAAIRSQRDTLGITQDELAQRLGLSRPSIANIEKGRQQISVTQLMNLSAALGVPPQVLLPSQASGAKRLKELPSFPANATPQMKEWAEKLIVGRE</sequence>
<accession>A0ABX8WJG7</accession>
<dbReference type="Pfam" id="PF01381">
    <property type="entry name" value="HTH_3"/>
    <property type="match status" value="1"/>
</dbReference>
<proteinExistence type="predicted"/>
<dbReference type="SMART" id="SM00530">
    <property type="entry name" value="HTH_XRE"/>
    <property type="match status" value="1"/>
</dbReference>
<keyword evidence="4" id="KW-1185">Reference proteome</keyword>
<feature type="domain" description="HTH cro/C1-type" evidence="2">
    <location>
        <begin position="13"/>
        <end position="67"/>
    </location>
</feature>
<evidence type="ECO:0000313" key="3">
    <source>
        <dbReference type="EMBL" id="QYO77136.1"/>
    </source>
</evidence>
<dbReference type="CDD" id="cd00093">
    <property type="entry name" value="HTH_XRE"/>
    <property type="match status" value="1"/>
</dbReference>
<dbReference type="PROSITE" id="PS50943">
    <property type="entry name" value="HTH_CROC1"/>
    <property type="match status" value="1"/>
</dbReference>
<dbReference type="Gene3D" id="1.10.260.40">
    <property type="entry name" value="lambda repressor-like DNA-binding domains"/>
    <property type="match status" value="1"/>
</dbReference>
<dbReference type="PANTHER" id="PTHR46797">
    <property type="entry name" value="HTH-TYPE TRANSCRIPTIONAL REGULATOR"/>
    <property type="match status" value="1"/>
</dbReference>